<comment type="similarity">
    <text evidence="2 13">Belongs to the HAK/KUP transporter (TC 2.A.72) family.</text>
</comment>
<feature type="transmembrane region" description="Helical" evidence="13">
    <location>
        <begin position="366"/>
        <end position="386"/>
    </location>
</feature>
<feature type="transmembrane region" description="Helical" evidence="13">
    <location>
        <begin position="142"/>
        <end position="160"/>
    </location>
</feature>
<feature type="domain" description="K+ potassium transporter C-terminal" evidence="15">
    <location>
        <begin position="477"/>
        <end position="626"/>
    </location>
</feature>
<dbReference type="Proteomes" id="UP000199541">
    <property type="component" value="Unassembled WGS sequence"/>
</dbReference>
<evidence type="ECO:0000313" key="17">
    <source>
        <dbReference type="EMBL" id="SDX83670.1"/>
    </source>
</evidence>
<evidence type="ECO:0000256" key="1">
    <source>
        <dbReference type="ARBA" id="ARBA00004141"/>
    </source>
</evidence>
<feature type="transmembrane region" description="Helical" evidence="13">
    <location>
        <begin position="248"/>
        <end position="270"/>
    </location>
</feature>
<evidence type="ECO:0000256" key="3">
    <source>
        <dbReference type="ARBA" id="ARBA00022448"/>
    </source>
</evidence>
<evidence type="ECO:0000313" key="18">
    <source>
        <dbReference type="Proteomes" id="UP000199541"/>
    </source>
</evidence>
<keyword evidence="6 13" id="KW-0633">Potassium transport</keyword>
<reference evidence="16" key="1">
    <citation type="journal article" date="2014" name="Int. J. Syst. Evol. Microbiol.">
        <title>Complete genome sequence of Corynebacterium casei LMG S-19264T (=DSM 44701T), isolated from a smear-ripened cheese.</title>
        <authorList>
            <consortium name="US DOE Joint Genome Institute (JGI-PGF)"/>
            <person name="Walter F."/>
            <person name="Albersmeier A."/>
            <person name="Kalinowski J."/>
            <person name="Ruckert C."/>
        </authorList>
    </citation>
    <scope>NUCLEOTIDE SEQUENCE</scope>
    <source>
        <strain evidence="16">CGMCC 1.10859</strain>
    </source>
</reference>
<evidence type="ECO:0000256" key="2">
    <source>
        <dbReference type="ARBA" id="ARBA00007019"/>
    </source>
</evidence>
<evidence type="ECO:0000313" key="19">
    <source>
        <dbReference type="Proteomes" id="UP000634647"/>
    </source>
</evidence>
<keyword evidence="18" id="KW-1185">Reference proteome</keyword>
<proteinExistence type="inferred from homology"/>
<evidence type="ECO:0000256" key="5">
    <source>
        <dbReference type="ARBA" id="ARBA00022519"/>
    </source>
</evidence>
<dbReference type="EMBL" id="FNOB01000033">
    <property type="protein sequence ID" value="SDX83670.1"/>
    <property type="molecule type" value="Genomic_DNA"/>
</dbReference>
<evidence type="ECO:0000256" key="9">
    <source>
        <dbReference type="ARBA" id="ARBA00022958"/>
    </source>
</evidence>
<keyword evidence="5" id="KW-0997">Cell inner membrane</keyword>
<dbReference type="InterPro" id="IPR053951">
    <property type="entry name" value="K_trans_N"/>
</dbReference>
<evidence type="ECO:0000313" key="16">
    <source>
        <dbReference type="EMBL" id="GHE06037.1"/>
    </source>
</evidence>
<dbReference type="GO" id="GO:0015079">
    <property type="term" value="F:potassium ion transmembrane transporter activity"/>
    <property type="evidence" value="ECO:0007669"/>
    <property type="project" value="UniProtKB-UniRule"/>
</dbReference>
<gene>
    <name evidence="16" type="primary">kup1</name>
    <name evidence="13" type="synonym">kup</name>
    <name evidence="16" type="ORF">GCM10008024_39100</name>
    <name evidence="17" type="ORF">SAMN05444006_1331</name>
</gene>
<evidence type="ECO:0000256" key="13">
    <source>
        <dbReference type="HAMAP-Rule" id="MF_01522"/>
    </source>
</evidence>
<feature type="transmembrane region" description="Helical" evidence="13">
    <location>
        <begin position="204"/>
        <end position="228"/>
    </location>
</feature>
<feature type="transmembrane region" description="Helical" evidence="13">
    <location>
        <begin position="172"/>
        <end position="192"/>
    </location>
</feature>
<evidence type="ECO:0000256" key="4">
    <source>
        <dbReference type="ARBA" id="ARBA00022475"/>
    </source>
</evidence>
<dbReference type="InterPro" id="IPR003855">
    <property type="entry name" value="K+_transporter"/>
</dbReference>
<dbReference type="GO" id="GO:0005886">
    <property type="term" value="C:plasma membrane"/>
    <property type="evidence" value="ECO:0007669"/>
    <property type="project" value="UniProtKB-SubCell"/>
</dbReference>
<evidence type="ECO:0000256" key="11">
    <source>
        <dbReference type="ARBA" id="ARBA00023065"/>
    </source>
</evidence>
<evidence type="ECO:0000256" key="12">
    <source>
        <dbReference type="ARBA" id="ARBA00023136"/>
    </source>
</evidence>
<keyword evidence="11 13" id="KW-0406">Ion transport</keyword>
<feature type="domain" description="K+ potassium transporter integral membrane" evidence="14">
    <location>
        <begin position="17"/>
        <end position="466"/>
    </location>
</feature>
<comment type="catalytic activity">
    <reaction evidence="13">
        <text>K(+)(in) + H(+)(in) = K(+)(out) + H(+)(out)</text>
        <dbReference type="Rhea" id="RHEA:28490"/>
        <dbReference type="ChEBI" id="CHEBI:15378"/>
        <dbReference type="ChEBI" id="CHEBI:29103"/>
    </reaction>
</comment>
<evidence type="ECO:0000259" key="14">
    <source>
        <dbReference type="Pfam" id="PF02705"/>
    </source>
</evidence>
<evidence type="ECO:0000256" key="10">
    <source>
        <dbReference type="ARBA" id="ARBA00022989"/>
    </source>
</evidence>
<organism evidence="16 19">
    <name type="scientific">Allgaiera indica</name>
    <dbReference type="NCBI Taxonomy" id="765699"/>
    <lineage>
        <taxon>Bacteria</taxon>
        <taxon>Pseudomonadati</taxon>
        <taxon>Pseudomonadota</taxon>
        <taxon>Alphaproteobacteria</taxon>
        <taxon>Rhodobacterales</taxon>
        <taxon>Paracoccaceae</taxon>
        <taxon>Allgaiera</taxon>
    </lineage>
</organism>
<keyword evidence="3 13" id="KW-0813">Transport</keyword>
<dbReference type="Pfam" id="PF22776">
    <property type="entry name" value="K_trans_C"/>
    <property type="match status" value="1"/>
</dbReference>
<evidence type="ECO:0000259" key="15">
    <source>
        <dbReference type="Pfam" id="PF22776"/>
    </source>
</evidence>
<reference evidence="17 18" key="2">
    <citation type="submission" date="2016-10" db="EMBL/GenBank/DDBJ databases">
        <authorList>
            <person name="Varghese N."/>
            <person name="Submissions S."/>
        </authorList>
    </citation>
    <scope>NUCLEOTIDE SEQUENCE [LARGE SCALE GENOMIC DNA]</scope>
    <source>
        <strain evidence="17 18">DSM 24802</strain>
    </source>
</reference>
<feature type="transmembrane region" description="Helical" evidence="13">
    <location>
        <begin position="50"/>
        <end position="71"/>
    </location>
</feature>
<reference evidence="16" key="3">
    <citation type="submission" date="2023-06" db="EMBL/GenBank/DDBJ databases">
        <authorList>
            <person name="Sun Q."/>
            <person name="Zhou Y."/>
        </authorList>
    </citation>
    <scope>NUCLEOTIDE SEQUENCE</scope>
    <source>
        <strain evidence="16">CGMCC 1.10859</strain>
    </source>
</reference>
<evidence type="ECO:0000256" key="8">
    <source>
        <dbReference type="ARBA" id="ARBA00022847"/>
    </source>
</evidence>
<feature type="transmembrane region" description="Helical" evidence="13">
    <location>
        <begin position="426"/>
        <end position="445"/>
    </location>
</feature>
<comment type="subcellular location">
    <subcellularLocation>
        <location evidence="13">Cell membrane</location>
        <topology evidence="13">Multi-pass membrane protein</topology>
    </subcellularLocation>
    <subcellularLocation>
        <location evidence="1">Membrane</location>
        <topology evidence="1">Multi-pass membrane protein</topology>
    </subcellularLocation>
</comment>
<feature type="transmembrane region" description="Helical" evidence="13">
    <location>
        <begin position="340"/>
        <end position="360"/>
    </location>
</feature>
<dbReference type="PANTHER" id="PTHR30540">
    <property type="entry name" value="OSMOTIC STRESS POTASSIUM TRANSPORTER"/>
    <property type="match status" value="1"/>
</dbReference>
<feature type="transmembrane region" description="Helical" evidence="13">
    <location>
        <begin position="105"/>
        <end position="130"/>
    </location>
</feature>
<dbReference type="AlphaFoldDB" id="A0AAN4UV25"/>
<comment type="caution">
    <text evidence="16">The sequence shown here is derived from an EMBL/GenBank/DDBJ whole genome shotgun (WGS) entry which is preliminary data.</text>
</comment>
<name>A0AAN4UV25_9RHOB</name>
<dbReference type="HAMAP" id="MF_01522">
    <property type="entry name" value="Kup"/>
    <property type="match status" value="1"/>
</dbReference>
<keyword evidence="9 13" id="KW-0630">Potassium</keyword>
<keyword evidence="8 13" id="KW-0769">Symport</keyword>
<evidence type="ECO:0000256" key="6">
    <source>
        <dbReference type="ARBA" id="ARBA00022538"/>
    </source>
</evidence>
<dbReference type="EMBL" id="BNAB01000032">
    <property type="protein sequence ID" value="GHE06037.1"/>
    <property type="molecule type" value="Genomic_DNA"/>
</dbReference>
<dbReference type="InterPro" id="IPR053952">
    <property type="entry name" value="K_trans_C"/>
</dbReference>
<feature type="transmembrane region" description="Helical" evidence="13">
    <location>
        <begin position="290"/>
        <end position="314"/>
    </location>
</feature>
<accession>A0AAN4UV25</accession>
<dbReference type="PANTHER" id="PTHR30540:SF79">
    <property type="entry name" value="LOW AFFINITY POTASSIUM TRANSPORT SYSTEM PROTEIN KUP"/>
    <property type="match status" value="1"/>
</dbReference>
<keyword evidence="4 13" id="KW-1003">Cell membrane</keyword>
<sequence>MGLTTAGNERSKIASLSLAALGIVYGDIGTSPLYAFRQALTSVTVEDGAILGILSMIVWALVIVVSLKYLLLVMRADNKGEGGILALLALLHPWRGTETPGKSRLIVVGLFGAALLYGDGMITPAISVLSAVEGVETITSGITPYVVPVTVVILLLLFMVQSRGTASVGGLFGPVTLVWFVVIGLLGLAQIVQNPVVLKALSPSYAIVFAASTPATAMEVLGAVFLVVTGSEALYADMGHFGRTPIRLAWFICVFPCLILNYFGQGALVLGDPAHAAHPFYSLAPGWFRIPLVILATAATVIASQAVISGAFSLTRQAVQLGQFPRVHIKQTSAEETGQIYVPAVNVILALATIGLVISFRSSDNLAGAYGIAVSTTMVITTFLTYYVMEYRWKWDRWLVVAITVGLTVIDGMFLAANSLKIFNGGWFPLGVGGVIFFLISTWAGGRKLLNARLIEDNGRMRDFLTELKAKPVVRVPGTAVFLTASAPRVPPSLKHQLKHIPVLHERVILLTVCIEEVPRVGAQDRLKIEDLGQNFLRMTLHYGFMQSPNVPVALRLASETERELDLERVTYFLGRETIIASDKVPGMALWREKLFGFLSRNSLGATTFYNLPPERVVELGIQVQI</sequence>
<dbReference type="RefSeq" id="WP_051645957.1">
    <property type="nucleotide sequence ID" value="NZ_BNAB01000032.1"/>
</dbReference>
<comment type="function">
    <text evidence="13">Transport of potassium into the cell. Likely operates as a K(+):H(+) symporter.</text>
</comment>
<keyword evidence="10 13" id="KW-1133">Transmembrane helix</keyword>
<dbReference type="Pfam" id="PF02705">
    <property type="entry name" value="K_trans"/>
    <property type="match status" value="1"/>
</dbReference>
<dbReference type="GO" id="GO:0015293">
    <property type="term" value="F:symporter activity"/>
    <property type="evidence" value="ECO:0007669"/>
    <property type="project" value="UniProtKB-UniRule"/>
</dbReference>
<evidence type="ECO:0000256" key="7">
    <source>
        <dbReference type="ARBA" id="ARBA00022692"/>
    </source>
</evidence>
<dbReference type="Proteomes" id="UP000634647">
    <property type="component" value="Unassembled WGS sequence"/>
</dbReference>
<keyword evidence="7 13" id="KW-0812">Transmembrane</keyword>
<dbReference type="InterPro" id="IPR023051">
    <property type="entry name" value="Kup"/>
</dbReference>
<keyword evidence="12 13" id="KW-0472">Membrane</keyword>
<feature type="transmembrane region" description="Helical" evidence="13">
    <location>
        <begin position="398"/>
        <end position="420"/>
    </location>
</feature>
<protein>
    <recommendedName>
        <fullName evidence="13">Probable potassium transport system protein Kup</fullName>
    </recommendedName>
</protein>